<protein>
    <submittedName>
        <fullName evidence="5">Cystathionine gamma-lyase</fullName>
    </submittedName>
</protein>
<dbReference type="PANTHER" id="PTHR42699:SF1">
    <property type="entry name" value="CYSTATHIONINE GAMMA-SYNTHASE-RELATED"/>
    <property type="match status" value="1"/>
</dbReference>
<sequence>MVANRDCAKRVKAYDIATKVASFGSGSRKDPTGTVNVPIFQTATFDCREQSQYDYTRSGNPTRHALEELCGSLEGTDARSFAFTSGMAALTAVTRLVKPGDTILACQDIYGGMHRLLMNCAKISGIKINFVETWELDQVEKAFAEEGHRIKLVCLESPTNPQMRVSDIQAISRIARAHDAIVCVDNSIMSPLLMQPLTLGADIVVHSATKFMSGHSDVMAGIVTCKNKELADRIAFVQNAEGSGLAPFDSWLVLRGLKTMALRVAAAQKNALLVYEFLIRHPDVVAVNYLKPLHEEYLQIDAALEEQKRSVANPNWRQETHTHFEQATGGGALLSFEMRDATTSQALIQNLALFKNTVSFGSCSSLAEIPAEMSHASIPAEMQTMSPALVRLSIGIEDSDDLIADLSSAIAAATCSNGYKLQRTASYGSFPLGQSLPPKDYHAVGVSMPSWDDVVRYEEGDPNVHAQLSAGYPRFVFLHAVKQLFAKAEELFAHPNERAMVLPSARIALRFQAFLGSKQVDLHDCFAHGAFAATFPEELMPQAKKFWQHSGEIISSRQAAAVLDVIDRTCFENARTRGKREVRKAQTLDKAEAPDARMPPAAPHSAKQADYSSREALLKRIGSIMHENPRNVYLFPTGMAAIASTQRLLKLSSQWEEKPLRTVVFGFPYLDTLKLAQLESSLGSGCTFFGRGDEADFQDLRKLLETERISGLFCEFPSNPLLMAPDLARLRSLADEFGFALIVDDSVVGSSNVDLTGPGGADIICTSLTKQFSGSGNVMGGSLVLNSEGPLYSVLKSRIDHDHEENLWYEDAQVLLKACADLEARVAQTNATTMTLIDHLSKSPHVKKIYHPSCVGTELYDRYKRDVPHAGYGSLFSVVFKNPQHAQRFYNKLQIPKSPGFGTNFSMTCPYTVIAHYNELEWAAEFGVDESLIRIWIGMEDARELVAKFDAALDSC</sequence>
<reference evidence="5 6" key="1">
    <citation type="submission" date="2017-12" db="EMBL/GenBank/DDBJ databases">
        <title>Sequencing, de novo assembly and annotation of complete genome of a new Thraustochytrid species, strain FCC1311.</title>
        <authorList>
            <person name="Sedici K."/>
            <person name="Godart F."/>
            <person name="Aiese Cigliano R."/>
            <person name="Sanseverino W."/>
            <person name="Barakat M."/>
            <person name="Ortet P."/>
            <person name="Marechal E."/>
            <person name="Cagnac O."/>
            <person name="Amato A."/>
        </authorList>
    </citation>
    <scope>NUCLEOTIDE SEQUENCE [LARGE SCALE GENOMIC DNA]</scope>
</reference>
<dbReference type="InterPro" id="IPR015422">
    <property type="entry name" value="PyrdxlP-dep_Trfase_small"/>
</dbReference>
<evidence type="ECO:0000313" key="5">
    <source>
        <dbReference type="EMBL" id="GBG29388.1"/>
    </source>
</evidence>
<evidence type="ECO:0000256" key="1">
    <source>
        <dbReference type="ARBA" id="ARBA00001933"/>
    </source>
</evidence>
<keyword evidence="5" id="KW-0456">Lyase</keyword>
<accession>A0A2R5GI33</accession>
<dbReference type="PROSITE" id="PS00868">
    <property type="entry name" value="CYS_MET_METAB_PP"/>
    <property type="match status" value="1"/>
</dbReference>
<name>A0A2R5GI33_9STRA</name>
<dbReference type="InterPro" id="IPR015424">
    <property type="entry name" value="PyrdxlP-dep_Trfase"/>
</dbReference>
<comment type="similarity">
    <text evidence="2">Belongs to the trans-sulfuration enzymes family.</text>
</comment>
<feature type="region of interest" description="Disordered" evidence="4">
    <location>
        <begin position="581"/>
        <end position="606"/>
    </location>
</feature>
<comment type="cofactor">
    <cofactor evidence="1">
        <name>pyridoxal 5'-phosphate</name>
        <dbReference type="ChEBI" id="CHEBI:597326"/>
    </cofactor>
</comment>
<dbReference type="AlphaFoldDB" id="A0A2R5GI33"/>
<proteinExistence type="inferred from homology"/>
<dbReference type="InterPro" id="IPR051750">
    <property type="entry name" value="Trans-sulfuration_enzymes"/>
</dbReference>
<feature type="compositionally biased region" description="Basic and acidic residues" evidence="4">
    <location>
        <begin position="583"/>
        <end position="595"/>
    </location>
</feature>
<dbReference type="CDD" id="cd00614">
    <property type="entry name" value="CGS_like"/>
    <property type="match status" value="1"/>
</dbReference>
<gene>
    <name evidence="5" type="ORF">FCC1311_056102</name>
</gene>
<dbReference type="InterPro" id="IPR000277">
    <property type="entry name" value="Cys/Met-Metab_PyrdxlP-dep_enz"/>
</dbReference>
<dbReference type="OrthoDB" id="10047078at2759"/>
<dbReference type="GO" id="GO:0030170">
    <property type="term" value="F:pyridoxal phosphate binding"/>
    <property type="evidence" value="ECO:0007669"/>
    <property type="project" value="InterPro"/>
</dbReference>
<evidence type="ECO:0000313" key="6">
    <source>
        <dbReference type="Proteomes" id="UP000241890"/>
    </source>
</evidence>
<dbReference type="InterPro" id="IPR015421">
    <property type="entry name" value="PyrdxlP-dep_Trfase_major"/>
</dbReference>
<dbReference type="InterPro" id="IPR054542">
    <property type="entry name" value="Cys_met_metab_PP"/>
</dbReference>
<dbReference type="Gene3D" id="3.40.640.10">
    <property type="entry name" value="Type I PLP-dependent aspartate aminotransferase-like (Major domain)"/>
    <property type="match status" value="2"/>
</dbReference>
<dbReference type="GO" id="GO:0016829">
    <property type="term" value="F:lyase activity"/>
    <property type="evidence" value="ECO:0007669"/>
    <property type="project" value="UniProtKB-KW"/>
</dbReference>
<dbReference type="InParanoid" id="A0A2R5GI33"/>
<dbReference type="GO" id="GO:0019346">
    <property type="term" value="P:transsulfuration"/>
    <property type="evidence" value="ECO:0007669"/>
    <property type="project" value="InterPro"/>
</dbReference>
<dbReference type="Pfam" id="PF01053">
    <property type="entry name" value="Cys_Met_Meta_PP"/>
    <property type="match status" value="2"/>
</dbReference>
<keyword evidence="3" id="KW-0663">Pyridoxal phosphate</keyword>
<dbReference type="PANTHER" id="PTHR42699">
    <property type="match status" value="1"/>
</dbReference>
<dbReference type="SUPFAM" id="SSF53383">
    <property type="entry name" value="PLP-dependent transferases"/>
    <property type="match status" value="2"/>
</dbReference>
<dbReference type="GO" id="GO:0003962">
    <property type="term" value="F:cystathionine gamma-synthase activity"/>
    <property type="evidence" value="ECO:0007669"/>
    <property type="project" value="TreeGrafter"/>
</dbReference>
<dbReference type="EMBL" id="BEYU01000056">
    <property type="protein sequence ID" value="GBG29388.1"/>
    <property type="molecule type" value="Genomic_DNA"/>
</dbReference>
<dbReference type="Proteomes" id="UP000241890">
    <property type="component" value="Unassembled WGS sequence"/>
</dbReference>
<dbReference type="Gene3D" id="3.90.1150.10">
    <property type="entry name" value="Aspartate Aminotransferase, domain 1"/>
    <property type="match status" value="2"/>
</dbReference>
<keyword evidence="6" id="KW-1185">Reference proteome</keyword>
<evidence type="ECO:0000256" key="4">
    <source>
        <dbReference type="SAM" id="MobiDB-lite"/>
    </source>
</evidence>
<dbReference type="FunFam" id="3.40.640.10:FF:000009">
    <property type="entry name" value="Cystathionine gamma-synthase homolog"/>
    <property type="match status" value="1"/>
</dbReference>
<comment type="caution">
    <text evidence="5">The sequence shown here is derived from an EMBL/GenBank/DDBJ whole genome shotgun (WGS) entry which is preliminary data.</text>
</comment>
<evidence type="ECO:0000256" key="3">
    <source>
        <dbReference type="ARBA" id="ARBA00022898"/>
    </source>
</evidence>
<evidence type="ECO:0000256" key="2">
    <source>
        <dbReference type="ARBA" id="ARBA00009077"/>
    </source>
</evidence>
<organism evidence="5 6">
    <name type="scientific">Hondaea fermentalgiana</name>
    <dbReference type="NCBI Taxonomy" id="2315210"/>
    <lineage>
        <taxon>Eukaryota</taxon>
        <taxon>Sar</taxon>
        <taxon>Stramenopiles</taxon>
        <taxon>Bigyra</taxon>
        <taxon>Labyrinthulomycetes</taxon>
        <taxon>Thraustochytrida</taxon>
        <taxon>Thraustochytriidae</taxon>
        <taxon>Hondaea</taxon>
    </lineage>
</organism>